<dbReference type="EMBL" id="LVJZ01000003">
    <property type="protein sequence ID" value="ODB98189.1"/>
    <property type="molecule type" value="Genomic_DNA"/>
</dbReference>
<proteinExistence type="predicted"/>
<dbReference type="Pfam" id="PF11932">
    <property type="entry name" value="DUF3450"/>
    <property type="match status" value="1"/>
</dbReference>
<dbReference type="AlphaFoldDB" id="A0A1E2UTV4"/>
<evidence type="ECO:0000256" key="2">
    <source>
        <dbReference type="SAM" id="SignalP"/>
    </source>
</evidence>
<keyword evidence="4" id="KW-1185">Reference proteome</keyword>
<feature type="coiled-coil region" evidence="1">
    <location>
        <begin position="47"/>
        <end position="102"/>
    </location>
</feature>
<gene>
    <name evidence="3" type="ORF">A3196_16385</name>
</gene>
<accession>A0A1E2UTV4</accession>
<feature type="signal peptide" evidence="2">
    <location>
        <begin position="1"/>
        <end position="22"/>
    </location>
</feature>
<name>A0A1E2UTV4_9GAMM</name>
<dbReference type="Proteomes" id="UP000094849">
    <property type="component" value="Unassembled WGS sequence"/>
</dbReference>
<dbReference type="PIRSF" id="PIRSF028069">
    <property type="entry name" value="UCP028069"/>
    <property type="match status" value="1"/>
</dbReference>
<evidence type="ECO:0000313" key="3">
    <source>
        <dbReference type="EMBL" id="ODB98189.1"/>
    </source>
</evidence>
<protein>
    <recommendedName>
        <fullName evidence="5">DUF3450 domain-containing protein</fullName>
    </recommendedName>
</protein>
<sequence length="257" mass="29483">MKIYMTLAVALGLLISQGDGFAAEKLKRAIDMEVAGQKAAGNSQKSVERLDDESRKMLEEYRLLNQQLQRTKLANDDLQSQVERQSAEIRRITDELQEIDRMRSELDPLMQQMLETLAELVARDSPFLSEEREARVASLQSASEDRTNEISERYRQLLEAYQIEADYGRNIEAYQAQLVTEGEQQKMVDFLRIGRVALFYQTLDGKAGGVWDNQNRRWISLDSSHMTELTRSMRIARKQLPPDLMVLPMRIPEGGGQ</sequence>
<dbReference type="InterPro" id="IPR016866">
    <property type="entry name" value="UCP028069"/>
</dbReference>
<evidence type="ECO:0000313" key="4">
    <source>
        <dbReference type="Proteomes" id="UP000094849"/>
    </source>
</evidence>
<reference evidence="3 4" key="1">
    <citation type="submission" date="2016-03" db="EMBL/GenBank/DDBJ databases">
        <title>Chemosynthetic sulphur-oxidizing symbionts of marine invertebrate animals are capable of nitrogen fixation.</title>
        <authorList>
            <person name="Petersen J.M."/>
            <person name="Kemper A."/>
            <person name="Gruber-Vodicka H."/>
            <person name="Cardini U."/>
            <person name="Geest Mvander."/>
            <person name="Kleiner M."/>
            <person name="Bulgheresi S."/>
            <person name="Fussmann M."/>
            <person name="Herbold C."/>
            <person name="Seah B.K.B."/>
            <person name="Antony C.Paul."/>
            <person name="Liu D."/>
            <person name="Belitz A."/>
            <person name="Weber M."/>
        </authorList>
    </citation>
    <scope>NUCLEOTIDE SEQUENCE [LARGE SCALE GENOMIC DNA]</scope>
    <source>
        <strain evidence="3">G_D</strain>
    </source>
</reference>
<feature type="chain" id="PRO_5009119200" description="DUF3450 domain-containing protein" evidence="2">
    <location>
        <begin position="23"/>
        <end position="257"/>
    </location>
</feature>
<dbReference type="STRING" id="1818881.A3196_16385"/>
<evidence type="ECO:0008006" key="5">
    <source>
        <dbReference type="Google" id="ProtNLM"/>
    </source>
</evidence>
<keyword evidence="1" id="KW-0175">Coiled coil</keyword>
<dbReference type="OrthoDB" id="5880116at2"/>
<evidence type="ECO:0000256" key="1">
    <source>
        <dbReference type="SAM" id="Coils"/>
    </source>
</evidence>
<organism evidence="3 4">
    <name type="scientific">Candidatus Thiodiazotropha endoloripes</name>
    <dbReference type="NCBI Taxonomy" id="1818881"/>
    <lineage>
        <taxon>Bacteria</taxon>
        <taxon>Pseudomonadati</taxon>
        <taxon>Pseudomonadota</taxon>
        <taxon>Gammaproteobacteria</taxon>
        <taxon>Chromatiales</taxon>
        <taxon>Sedimenticolaceae</taxon>
        <taxon>Candidatus Thiodiazotropha</taxon>
    </lineage>
</organism>
<keyword evidence="2" id="KW-0732">Signal</keyword>
<dbReference type="RefSeq" id="WP_069006626.1">
    <property type="nucleotide sequence ID" value="NZ_LVJW01000003.1"/>
</dbReference>
<comment type="caution">
    <text evidence="3">The sequence shown here is derived from an EMBL/GenBank/DDBJ whole genome shotgun (WGS) entry which is preliminary data.</text>
</comment>